<comment type="similarity">
    <text evidence="1">Belongs to the initiator RepB protein family.</text>
</comment>
<feature type="non-terminal residue" evidence="3">
    <location>
        <position position="288"/>
    </location>
</feature>
<evidence type="ECO:0000313" key="4">
    <source>
        <dbReference type="Proteomes" id="UP000243884"/>
    </source>
</evidence>
<organism evidence="3 4">
    <name type="scientific">Aerococcus suis</name>
    <dbReference type="NCBI Taxonomy" id="371602"/>
    <lineage>
        <taxon>Bacteria</taxon>
        <taxon>Bacillati</taxon>
        <taxon>Bacillota</taxon>
        <taxon>Bacilli</taxon>
        <taxon>Lactobacillales</taxon>
        <taxon>Aerococcaceae</taxon>
        <taxon>Aerococcus</taxon>
    </lineage>
</organism>
<protein>
    <submittedName>
        <fullName evidence="3">Protein involved in initiation of plasmid replication</fullName>
    </submittedName>
</protein>
<feature type="domain" description="Initiator Rep protein WH1" evidence="2">
    <location>
        <begin position="6"/>
        <end position="153"/>
    </location>
</feature>
<dbReference type="OrthoDB" id="2084703at2"/>
<dbReference type="STRING" id="371602.SAMN04487984_1349"/>
<reference evidence="4" key="1">
    <citation type="submission" date="2017-04" db="EMBL/GenBank/DDBJ databases">
        <authorList>
            <person name="Varghese N."/>
            <person name="Submissions S."/>
        </authorList>
    </citation>
    <scope>NUCLEOTIDE SEQUENCE [LARGE SCALE GENOMIC DNA]</scope>
    <source>
        <strain evidence="4">DSM 21500</strain>
    </source>
</reference>
<evidence type="ECO:0000259" key="2">
    <source>
        <dbReference type="Pfam" id="PF01051"/>
    </source>
</evidence>
<dbReference type="SUPFAM" id="SSF46785">
    <property type="entry name" value="Winged helix' DNA-binding domain"/>
    <property type="match status" value="1"/>
</dbReference>
<dbReference type="RefSeq" id="WP_143238431.1">
    <property type="nucleotide sequence ID" value="NZ_FWXK01000010.1"/>
</dbReference>
<gene>
    <name evidence="3" type="ORF">SAMN04487984_1349</name>
</gene>
<sequence>MTNEVVKYHNDLNSINMRTWTSEEMNFFFSIIAKVRDKGTREIKLDKFELAELANYSVANNKRFQDTIESLGKKVANIHYIERTSNSFELMNLFTRFKFEWNDDLSEMTAIVKVSEVFEYVVNRLQVEFTTYELTEFTNIRSTYAKTMYRLLKQWRTIGKKEFKIDDFKFLLNCPKSYSTSDIDKRILKPVIKELSPYFKNLKVKKIKKNTRGNPLTGYLFTWKPEQTQPWVENKYNDQPQEYAPKYEDKFTEWLINYGVLSTHDHELIEQFKLEVYPIYQQLADRAT</sequence>
<evidence type="ECO:0000256" key="1">
    <source>
        <dbReference type="ARBA" id="ARBA00038283"/>
    </source>
</evidence>
<name>A0A1W1ZIM0_9LACT</name>
<dbReference type="AlphaFoldDB" id="A0A1W1ZIM0"/>
<dbReference type="Proteomes" id="UP000243884">
    <property type="component" value="Unassembled WGS sequence"/>
</dbReference>
<dbReference type="Gene3D" id="1.10.10.10">
    <property type="entry name" value="Winged helix-like DNA-binding domain superfamily/Winged helix DNA-binding domain"/>
    <property type="match status" value="1"/>
</dbReference>
<keyword evidence="4" id="KW-1185">Reference proteome</keyword>
<dbReference type="InterPro" id="IPR036388">
    <property type="entry name" value="WH-like_DNA-bd_sf"/>
</dbReference>
<dbReference type="InterPro" id="IPR036390">
    <property type="entry name" value="WH_DNA-bd_sf"/>
</dbReference>
<dbReference type="GO" id="GO:0003887">
    <property type="term" value="F:DNA-directed DNA polymerase activity"/>
    <property type="evidence" value="ECO:0007669"/>
    <property type="project" value="InterPro"/>
</dbReference>
<dbReference type="EMBL" id="FWXK01000010">
    <property type="protein sequence ID" value="SMC48370.1"/>
    <property type="molecule type" value="Genomic_DNA"/>
</dbReference>
<proteinExistence type="inferred from homology"/>
<evidence type="ECO:0000313" key="3">
    <source>
        <dbReference type="EMBL" id="SMC48370.1"/>
    </source>
</evidence>
<dbReference type="GO" id="GO:0006270">
    <property type="term" value="P:DNA replication initiation"/>
    <property type="evidence" value="ECO:0007669"/>
    <property type="project" value="InterPro"/>
</dbReference>
<dbReference type="Pfam" id="PF01051">
    <property type="entry name" value="Rep3_N"/>
    <property type="match status" value="1"/>
</dbReference>
<dbReference type="InterPro" id="IPR000525">
    <property type="entry name" value="Initiator_Rep_WH1"/>
</dbReference>
<accession>A0A1W1ZIM0</accession>
<dbReference type="Pfam" id="PF21205">
    <property type="entry name" value="Rep3_C"/>
    <property type="match status" value="1"/>
</dbReference>